<dbReference type="GO" id="GO:0005886">
    <property type="term" value="C:plasma membrane"/>
    <property type="evidence" value="ECO:0007669"/>
    <property type="project" value="TreeGrafter"/>
</dbReference>
<evidence type="ECO:0000256" key="16">
    <source>
        <dbReference type="SAM" id="Phobius"/>
    </source>
</evidence>
<keyword evidence="6 16" id="KW-1133">Transmembrane helix</keyword>
<evidence type="ECO:0000256" key="7">
    <source>
        <dbReference type="ARBA" id="ARBA00023053"/>
    </source>
</evidence>
<keyword evidence="18" id="KW-1185">Reference proteome</keyword>
<sequence>MDYLRVARPEPRAITPLDTASTVSLAGTINGGGGTIDGTSRQSTPSPITVAVLTTPQPPSSQLPTPARRSITPAAAADTTNPFGDDHDDVEETFENKVYPKLNAESQEAANKAIEAAKRDAKKEKDPTNPFDDDEDEEHHHDNVKIRVPETAPKDALQGVTKEPRKIVYKVRTTHEYKAIDVDELTFGPGIDINVLEAKDHDQLDEGWRLGELANGKRALKEFESEKDSLSDEFDSETDDEEMKDIVTDVEKDKMNAENAAPDTRWGRVKLAMRDWGETASFHGVPHIAQANTLIAFIVWTIVVAIAVVAFFLLITITVIQYFSFEKVVEVKLGLGKSAFPSITFCNINPYKLSKNADRSGT</sequence>
<dbReference type="GO" id="GO:0015280">
    <property type="term" value="F:ligand-gated sodium channel activity"/>
    <property type="evidence" value="ECO:0007669"/>
    <property type="project" value="TreeGrafter"/>
</dbReference>
<evidence type="ECO:0000256" key="10">
    <source>
        <dbReference type="ARBA" id="ARBA00023180"/>
    </source>
</evidence>
<evidence type="ECO:0000256" key="14">
    <source>
        <dbReference type="SAM" id="Coils"/>
    </source>
</evidence>
<keyword evidence="7" id="KW-0915">Sodium</keyword>
<comment type="similarity">
    <text evidence="2 13">Belongs to the amiloride-sensitive sodium channel (TC 1.A.6) family.</text>
</comment>
<evidence type="ECO:0000256" key="3">
    <source>
        <dbReference type="ARBA" id="ARBA00022448"/>
    </source>
</evidence>
<dbReference type="SUPFAM" id="SSF50044">
    <property type="entry name" value="SH3-domain"/>
    <property type="match status" value="1"/>
</dbReference>
<feature type="transmembrane region" description="Helical" evidence="16">
    <location>
        <begin position="294"/>
        <end position="323"/>
    </location>
</feature>
<evidence type="ECO:0000256" key="1">
    <source>
        <dbReference type="ARBA" id="ARBA00004141"/>
    </source>
</evidence>
<feature type="coiled-coil region" evidence="14">
    <location>
        <begin position="213"/>
        <end position="240"/>
    </location>
</feature>
<keyword evidence="4 13" id="KW-0894">Sodium channel</keyword>
<evidence type="ECO:0000256" key="15">
    <source>
        <dbReference type="SAM" id="MobiDB-lite"/>
    </source>
</evidence>
<dbReference type="AlphaFoldDB" id="A0A8S1HER0"/>
<evidence type="ECO:0000256" key="8">
    <source>
        <dbReference type="ARBA" id="ARBA00023065"/>
    </source>
</evidence>
<keyword evidence="5 13" id="KW-0812">Transmembrane</keyword>
<comment type="caution">
    <text evidence="17">The sequence shown here is derived from an EMBL/GenBank/DDBJ whole genome shotgun (WGS) entry which is preliminary data.</text>
</comment>
<evidence type="ECO:0000256" key="11">
    <source>
        <dbReference type="ARBA" id="ARBA00023201"/>
    </source>
</evidence>
<evidence type="ECO:0000256" key="9">
    <source>
        <dbReference type="ARBA" id="ARBA00023136"/>
    </source>
</evidence>
<name>A0A8S1HER0_9PELO</name>
<comment type="subcellular location">
    <subcellularLocation>
        <location evidence="1">Membrane</location>
        <topology evidence="1">Multi-pass membrane protein</topology>
    </subcellularLocation>
</comment>
<evidence type="ECO:0008006" key="19">
    <source>
        <dbReference type="Google" id="ProtNLM"/>
    </source>
</evidence>
<dbReference type="OrthoDB" id="6238402at2759"/>
<proteinExistence type="inferred from homology"/>
<dbReference type="Pfam" id="PF00858">
    <property type="entry name" value="ASC"/>
    <property type="match status" value="1"/>
</dbReference>
<evidence type="ECO:0000256" key="12">
    <source>
        <dbReference type="ARBA" id="ARBA00023303"/>
    </source>
</evidence>
<keyword evidence="3 13" id="KW-0813">Transport</keyword>
<accession>A0A8S1HER0</accession>
<evidence type="ECO:0000256" key="4">
    <source>
        <dbReference type="ARBA" id="ARBA00022461"/>
    </source>
</evidence>
<dbReference type="InterPro" id="IPR036028">
    <property type="entry name" value="SH3-like_dom_sf"/>
</dbReference>
<evidence type="ECO:0000256" key="13">
    <source>
        <dbReference type="RuleBase" id="RU000679"/>
    </source>
</evidence>
<protein>
    <recommendedName>
        <fullName evidence="19">SH3 domain-containing protein</fullName>
    </recommendedName>
</protein>
<keyword evidence="8 13" id="KW-0406">Ion transport</keyword>
<dbReference type="Gene3D" id="2.30.30.40">
    <property type="entry name" value="SH3 Domains"/>
    <property type="match status" value="1"/>
</dbReference>
<organism evidence="17 18">
    <name type="scientific">Caenorhabditis auriculariae</name>
    <dbReference type="NCBI Taxonomy" id="2777116"/>
    <lineage>
        <taxon>Eukaryota</taxon>
        <taxon>Metazoa</taxon>
        <taxon>Ecdysozoa</taxon>
        <taxon>Nematoda</taxon>
        <taxon>Chromadorea</taxon>
        <taxon>Rhabditida</taxon>
        <taxon>Rhabditina</taxon>
        <taxon>Rhabditomorpha</taxon>
        <taxon>Rhabditoidea</taxon>
        <taxon>Rhabditidae</taxon>
        <taxon>Peloderinae</taxon>
        <taxon>Caenorhabditis</taxon>
    </lineage>
</organism>
<keyword evidence="10" id="KW-0325">Glycoprotein</keyword>
<keyword evidence="14" id="KW-0175">Coiled coil</keyword>
<dbReference type="Proteomes" id="UP000835052">
    <property type="component" value="Unassembled WGS sequence"/>
</dbReference>
<feature type="compositionally biased region" description="Basic and acidic residues" evidence="15">
    <location>
        <begin position="115"/>
        <end position="127"/>
    </location>
</feature>
<dbReference type="EMBL" id="CAJGYM010000052">
    <property type="protein sequence ID" value="CAD6195226.1"/>
    <property type="molecule type" value="Genomic_DNA"/>
</dbReference>
<dbReference type="PANTHER" id="PTHR11690">
    <property type="entry name" value="AMILORIDE-SENSITIVE SODIUM CHANNEL-RELATED"/>
    <property type="match status" value="1"/>
</dbReference>
<gene>
    <name evidence="17" type="ORF">CAUJ_LOCUS11145</name>
</gene>
<evidence type="ECO:0000256" key="5">
    <source>
        <dbReference type="ARBA" id="ARBA00022692"/>
    </source>
</evidence>
<keyword evidence="11 13" id="KW-0739">Sodium transport</keyword>
<keyword evidence="12 13" id="KW-0407">Ion channel</keyword>
<evidence type="ECO:0000313" key="17">
    <source>
        <dbReference type="EMBL" id="CAD6195226.1"/>
    </source>
</evidence>
<keyword evidence="9 16" id="KW-0472">Membrane</keyword>
<feature type="region of interest" description="Disordered" evidence="15">
    <location>
        <begin position="115"/>
        <end position="144"/>
    </location>
</feature>
<reference evidence="17" key="1">
    <citation type="submission" date="2020-10" db="EMBL/GenBank/DDBJ databases">
        <authorList>
            <person name="Kikuchi T."/>
        </authorList>
    </citation>
    <scope>NUCLEOTIDE SEQUENCE</scope>
    <source>
        <strain evidence="17">NKZ352</strain>
    </source>
</reference>
<evidence type="ECO:0000313" key="18">
    <source>
        <dbReference type="Proteomes" id="UP000835052"/>
    </source>
</evidence>
<evidence type="ECO:0000256" key="2">
    <source>
        <dbReference type="ARBA" id="ARBA00007193"/>
    </source>
</evidence>
<dbReference type="InterPro" id="IPR001873">
    <property type="entry name" value="ENaC"/>
</dbReference>
<evidence type="ECO:0000256" key="6">
    <source>
        <dbReference type="ARBA" id="ARBA00022989"/>
    </source>
</evidence>